<reference evidence="5" key="1">
    <citation type="journal article" date="2007" name="PLoS ONE">
        <title>The first genome sequence of an elite grapevine cultivar (Pinot noir Vitis vinifera L.): coping with a highly heterozygous genome.</title>
        <authorList>
            <person name="Velasco R."/>
            <person name="Zharkikh A."/>
            <person name="Troggio M."/>
            <person name="Cartwright D.A."/>
            <person name="Cestaro A."/>
            <person name="Pruss D."/>
            <person name="Pindo M."/>
            <person name="FitzGerald L.M."/>
            <person name="Vezzulli S."/>
            <person name="Reid J."/>
            <person name="Malacarne G."/>
            <person name="Iliev D."/>
            <person name="Coppola G."/>
            <person name="Wardell B."/>
            <person name="Micheletti D."/>
            <person name="Macalma T."/>
            <person name="Facci M."/>
            <person name="Mitchell J.T."/>
            <person name="Perazzolli M."/>
            <person name="Eldredge G."/>
            <person name="Gatto P."/>
            <person name="Oyzerski R."/>
            <person name="Moretto M."/>
            <person name="Gutin N."/>
            <person name="Stefanini M."/>
            <person name="Chen Y."/>
            <person name="Segala C."/>
            <person name="Davenport C."/>
            <person name="Dematte L."/>
            <person name="Mraz A."/>
            <person name="Battilana J."/>
            <person name="Stormo K."/>
            <person name="Costa F."/>
            <person name="Tao Q."/>
            <person name="Si-Ammour A."/>
            <person name="Harkins T."/>
            <person name="Lackey A."/>
            <person name="Perbost C."/>
            <person name="Taillon B."/>
            <person name="Stella A."/>
            <person name="Solovyev V."/>
            <person name="Fawcett J.A."/>
            <person name="Sterck L."/>
            <person name="Vandepoele K."/>
            <person name="Grando S.M."/>
            <person name="Toppo S."/>
            <person name="Moser C."/>
            <person name="Lanchbury J."/>
            <person name="Bogden R."/>
            <person name="Skolnick M."/>
            <person name="Sgaramella V."/>
            <person name="Bhatnagar S.K."/>
            <person name="Fontana P."/>
            <person name="Gutin A."/>
            <person name="Van de Peer Y."/>
            <person name="Salamini F."/>
            <person name="Viola R."/>
        </authorList>
    </citation>
    <scope>NUCLEOTIDE SEQUENCE</scope>
</reference>
<dbReference type="Gene3D" id="1.10.10.60">
    <property type="entry name" value="Homeodomain-like"/>
    <property type="match status" value="1"/>
</dbReference>
<dbReference type="ExpressionAtlas" id="A5AP95">
    <property type="expression patterns" value="baseline and differential"/>
</dbReference>
<evidence type="ECO:0000256" key="2">
    <source>
        <dbReference type="ARBA" id="ARBA00023242"/>
    </source>
</evidence>
<protein>
    <recommendedName>
        <fullName evidence="4">ENT domain-containing protein</fullName>
    </recommendedName>
</protein>
<feature type="compositionally biased region" description="Polar residues" evidence="3">
    <location>
        <begin position="178"/>
        <end position="189"/>
    </location>
</feature>
<dbReference type="Gene3D" id="2.30.30.140">
    <property type="match status" value="1"/>
</dbReference>
<dbReference type="FunFam" id="1.10.1240.40:FF:000003">
    <property type="entry name" value="Protein EMSY-LIKE 3 isoform A"/>
    <property type="match status" value="1"/>
</dbReference>
<dbReference type="InterPro" id="IPR002938">
    <property type="entry name" value="FAD-bd"/>
</dbReference>
<dbReference type="InterPro" id="IPR005491">
    <property type="entry name" value="ENT_dom"/>
</dbReference>
<dbReference type="GO" id="GO:0071949">
    <property type="term" value="F:FAD binding"/>
    <property type="evidence" value="ECO:0007669"/>
    <property type="project" value="InterPro"/>
</dbReference>
<feature type="domain" description="ENT" evidence="4">
    <location>
        <begin position="443"/>
        <end position="530"/>
    </location>
</feature>
<dbReference type="Pfam" id="PF14379">
    <property type="entry name" value="Myb_CC_LHEQLE"/>
    <property type="match status" value="1"/>
</dbReference>
<gene>
    <name evidence="5" type="ORF">VITISV_024453</name>
</gene>
<accession>A5AP95</accession>
<proteinExistence type="predicted"/>
<dbReference type="InterPro" id="IPR036188">
    <property type="entry name" value="FAD/NAD-bd_sf"/>
</dbReference>
<feature type="region of interest" description="Disordered" evidence="3">
    <location>
        <begin position="178"/>
        <end position="205"/>
    </location>
</feature>
<dbReference type="SUPFAM" id="SSF158639">
    <property type="entry name" value="ENT-like"/>
    <property type="match status" value="1"/>
</dbReference>
<dbReference type="FunFam" id="2.30.30.140:FF:000088">
    <property type="entry name" value="Protein EMSY-LIKE 3"/>
    <property type="match status" value="1"/>
</dbReference>
<dbReference type="PRINTS" id="PR00420">
    <property type="entry name" value="RNGMNOXGNASE"/>
</dbReference>
<keyword evidence="2" id="KW-0539">Nucleus</keyword>
<sequence>MNTQKIDVQKQKTGSVNCYSGKGSTFSRQPWKMELCFQPDQFPASEGGSSKQMINLGNTANMSTTIAGHFGSPAASAFYATEVYMGFPECDSYPVDSETLSYPSSNLDPASSQSRDTQNIPSCLEKSFGTPYRNSPVCDILFIKSEVEDEHPYRILRENQNQRIPYQLVEPSPRFQLRRQSANPSHSTYSVASGNSSSPAAAASNKSRIRWTHDLHKRFVESVNRLGGAASEHTAMVIKYRIARHLPGSTEEKSEKGTCADFITKFDPETGLRVAEALQLQLEVQTRLHEQLEVYEDFNGVRPIIPTSTNMGTLNTLISRPSVAIAVDFSYIAPGTRAAEESRRNGFVGFLGYKLAMDYEPFDSSGIQVFFSAMDEITVKYGVSVMLQKERDEIMLLNVMELMMIFLHHIKIESPEEGVYAGNGRSAVVGSIPYSRMYGETDMETQIHQLEQEAYSSVLRAFKAQADAITWEKESLITELRKELRLSNEEHRELLGRVNADDVIRRIREWRQAGGLQPGMLTTGQAVHDPIPSPTVSASRKKQKITQSIPSQSFGGPSQSFHPQAIAASNQPSSSAAKRGPILGPKGKKHKSVLPGASSMKSMQYASSGPTGRGQVANRGVNEPAEAATFDPLIGRKVRTRWPDDNNFYEAVITDYNPVEGRHALVYDMGSANETWEWVNLSEISPEDIQWDGEDPGISRRGGYDGSGHGMNRAVGRDSVQGAGRGRGLPKGQSKKDFLPSQNGIGKKAPDDIQILHTDTLIKEVERVFTANHPDPLEIDKAKKVLKEHEQALLDAIGRLADISDGESDTKNPIRQSVEEPQVLLQMAPLQGLSSCNRYQNSINISEFRVEKLSMKSYYIRCEGRDYVSLDGDGNGKKEKKRFRVLIAGGGIGGLVLALAAKHRGFEVKVFEKDLSAVRGEGRHRGPIQLLSSALAVLEAIDENVAKQIMEAGCVTGDRINGLADGLSGEWLSKFDLLTPAIRRGLPVTQVICRMSLQDILVNAVGLEILSNKSKVVDFMEDSNKVTVTLEDGRQYDGDVLIGADGIWSEVRSKLFGRQEAKYSNYTCYSGLTNFVPPYINTVGYRVFLGLNQYFVASDVGNGKMQWYAFNREPPMNNTDSPKGKKQRLLELFRSWCDEVITLILKTPDHMILQRDIYDRDMIYSWGTGRVTLVGDAAHPMQPNLGQGGCMAIEDCYQLILELDKIANSGSSILLSDQIVSALRRYEKKRMFRVGTVHTASRMASEVLAAYQPYMEFGFGPLPGLSTLRITHPGIQVARMFLQVNCLSNKPITGILLSCFWVNEGNAESNVGDNMVVVKEEEDFAVNHGKKLLDIFVSLTVDDGNLKS</sequence>
<comment type="subcellular location">
    <subcellularLocation>
        <location evidence="1">Nucleus</location>
    </subcellularLocation>
</comment>
<dbReference type="CDD" id="cd20404">
    <property type="entry name" value="Tudor_Agenet_AtEML-like"/>
    <property type="match status" value="1"/>
</dbReference>
<dbReference type="Pfam" id="PF03735">
    <property type="entry name" value="ENT"/>
    <property type="match status" value="1"/>
</dbReference>
<feature type="compositionally biased region" description="Polar residues" evidence="3">
    <location>
        <begin position="545"/>
        <end position="576"/>
    </location>
</feature>
<dbReference type="PANTHER" id="PTHR46496">
    <property type="match status" value="1"/>
</dbReference>
<dbReference type="EMBL" id="AM431318">
    <property type="protein sequence ID" value="CAN75880.1"/>
    <property type="molecule type" value="Genomic_DNA"/>
</dbReference>
<dbReference type="PROSITE" id="PS51138">
    <property type="entry name" value="ENT"/>
    <property type="match status" value="1"/>
</dbReference>
<dbReference type="SMART" id="SM01191">
    <property type="entry name" value="ENT"/>
    <property type="match status" value="1"/>
</dbReference>
<evidence type="ECO:0000256" key="3">
    <source>
        <dbReference type="SAM" id="MobiDB-lite"/>
    </source>
</evidence>
<dbReference type="Gene3D" id="3.50.50.60">
    <property type="entry name" value="FAD/NAD(P)-binding domain"/>
    <property type="match status" value="1"/>
</dbReference>
<evidence type="ECO:0000259" key="4">
    <source>
        <dbReference type="PROSITE" id="PS51138"/>
    </source>
</evidence>
<name>A5AP95_VITVI</name>
<dbReference type="InterPro" id="IPR025756">
    <property type="entry name" value="Myb_CC_LHEQLE"/>
</dbReference>
<dbReference type="InterPro" id="IPR036142">
    <property type="entry name" value="ENT_dom-like_sf"/>
</dbReference>
<feature type="region of interest" description="Disordered" evidence="3">
    <location>
        <begin position="519"/>
        <end position="594"/>
    </location>
</feature>
<dbReference type="OrthoDB" id="655030at2759"/>
<dbReference type="SUPFAM" id="SSF63748">
    <property type="entry name" value="Tudor/PWWP/MBT"/>
    <property type="match status" value="1"/>
</dbReference>
<feature type="region of interest" description="Disordered" evidence="3">
    <location>
        <begin position="687"/>
        <end position="750"/>
    </location>
</feature>
<organism evidence="5">
    <name type="scientific">Vitis vinifera</name>
    <name type="common">Grape</name>
    <dbReference type="NCBI Taxonomy" id="29760"/>
    <lineage>
        <taxon>Eukaryota</taxon>
        <taxon>Viridiplantae</taxon>
        <taxon>Streptophyta</taxon>
        <taxon>Embryophyta</taxon>
        <taxon>Tracheophyta</taxon>
        <taxon>Spermatophyta</taxon>
        <taxon>Magnoliopsida</taxon>
        <taxon>eudicotyledons</taxon>
        <taxon>Gunneridae</taxon>
        <taxon>Pentapetalae</taxon>
        <taxon>rosids</taxon>
        <taxon>Vitales</taxon>
        <taxon>Vitaceae</taxon>
        <taxon>Viteae</taxon>
        <taxon>Vitis</taxon>
    </lineage>
</organism>
<feature type="compositionally biased region" description="Low complexity" evidence="3">
    <location>
        <begin position="190"/>
        <end position="205"/>
    </location>
</feature>
<dbReference type="PANTHER" id="PTHR46496:SF6">
    <property type="entry name" value="ZEAXANTHIN EPOXIDASE, CHLOROPLASTIC-LIKE ISOFORM X1"/>
    <property type="match status" value="1"/>
</dbReference>
<dbReference type="GO" id="GO:0005634">
    <property type="term" value="C:nucleus"/>
    <property type="evidence" value="ECO:0007669"/>
    <property type="project" value="UniProtKB-SubCell"/>
</dbReference>
<evidence type="ECO:0000313" key="5">
    <source>
        <dbReference type="EMBL" id="CAN75880.1"/>
    </source>
</evidence>
<dbReference type="Gene3D" id="1.10.1240.40">
    <property type="entry name" value="ENT domain"/>
    <property type="match status" value="1"/>
</dbReference>
<dbReference type="Pfam" id="PF01494">
    <property type="entry name" value="FAD_binding_3"/>
    <property type="match status" value="1"/>
</dbReference>
<dbReference type="SUPFAM" id="SSF51905">
    <property type="entry name" value="FAD/NAD(P)-binding domain"/>
    <property type="match status" value="1"/>
</dbReference>
<evidence type="ECO:0000256" key="1">
    <source>
        <dbReference type="ARBA" id="ARBA00004123"/>
    </source>
</evidence>